<proteinExistence type="predicted"/>
<comment type="caution">
    <text evidence="1">The sequence shown here is derived from an EMBL/GenBank/DDBJ whole genome shotgun (WGS) entry which is preliminary data.</text>
</comment>
<keyword evidence="2" id="KW-1185">Reference proteome</keyword>
<sequence>MENSTENGYFLQQIYKSLSQDLQIQPFNPAALASAMNVNPENIDHMVEMELKVIKENVLRKEHQYVEQMLRENPIVIERRNNNNQQPQQQQQTSSDDDVVDVVTVSTTSKRENQKFLQQQRAEACRRSRYNNKIKKAKSKYRHKYISQKLLQSAQMFDCIQDLIKQAENQLLSQGLPQDKLQQLRQRYDMEYVQELNQTIKMEE</sequence>
<evidence type="ECO:0000313" key="1">
    <source>
        <dbReference type="EMBL" id="KNC22591.1"/>
    </source>
</evidence>
<gene>
    <name evidence="1" type="ORF">FF38_00163</name>
</gene>
<dbReference type="Proteomes" id="UP000037069">
    <property type="component" value="Unassembled WGS sequence"/>
</dbReference>
<name>A0A0L0BRE7_LUCCU</name>
<dbReference type="AlphaFoldDB" id="A0A0L0BRE7"/>
<protein>
    <submittedName>
        <fullName evidence="1">Protein sisterless A</fullName>
    </submittedName>
</protein>
<dbReference type="STRING" id="7375.A0A0L0BRE7"/>
<accession>A0A0L0BRE7</accession>
<dbReference type="OrthoDB" id="7935458at2759"/>
<dbReference type="EMBL" id="JRES01001480">
    <property type="protein sequence ID" value="KNC22591.1"/>
    <property type="molecule type" value="Genomic_DNA"/>
</dbReference>
<reference evidence="1 2" key="1">
    <citation type="journal article" date="2015" name="Nat. Commun.">
        <title>Lucilia cuprina genome unlocks parasitic fly biology to underpin future interventions.</title>
        <authorList>
            <person name="Anstead C.A."/>
            <person name="Korhonen P.K."/>
            <person name="Young N.D."/>
            <person name="Hall R.S."/>
            <person name="Jex A.R."/>
            <person name="Murali S.C."/>
            <person name="Hughes D.S."/>
            <person name="Lee S.F."/>
            <person name="Perry T."/>
            <person name="Stroehlein A.J."/>
            <person name="Ansell B.R."/>
            <person name="Breugelmans B."/>
            <person name="Hofmann A."/>
            <person name="Qu J."/>
            <person name="Dugan S."/>
            <person name="Lee S.L."/>
            <person name="Chao H."/>
            <person name="Dinh H."/>
            <person name="Han Y."/>
            <person name="Doddapaneni H.V."/>
            <person name="Worley K.C."/>
            <person name="Muzny D.M."/>
            <person name="Ioannidis P."/>
            <person name="Waterhouse R.M."/>
            <person name="Zdobnov E.M."/>
            <person name="James P.J."/>
            <person name="Bagnall N.H."/>
            <person name="Kotze A.C."/>
            <person name="Gibbs R.A."/>
            <person name="Richards S."/>
            <person name="Batterham P."/>
            <person name="Gasser R.B."/>
        </authorList>
    </citation>
    <scope>NUCLEOTIDE SEQUENCE [LARGE SCALE GENOMIC DNA]</scope>
    <source>
        <strain evidence="1 2">LS</strain>
        <tissue evidence="1">Full body</tissue>
    </source>
</reference>
<evidence type="ECO:0000313" key="2">
    <source>
        <dbReference type="Proteomes" id="UP000037069"/>
    </source>
</evidence>
<organism evidence="1 2">
    <name type="scientific">Lucilia cuprina</name>
    <name type="common">Green bottle fly</name>
    <name type="synonym">Australian sheep blowfly</name>
    <dbReference type="NCBI Taxonomy" id="7375"/>
    <lineage>
        <taxon>Eukaryota</taxon>
        <taxon>Metazoa</taxon>
        <taxon>Ecdysozoa</taxon>
        <taxon>Arthropoda</taxon>
        <taxon>Hexapoda</taxon>
        <taxon>Insecta</taxon>
        <taxon>Pterygota</taxon>
        <taxon>Neoptera</taxon>
        <taxon>Endopterygota</taxon>
        <taxon>Diptera</taxon>
        <taxon>Brachycera</taxon>
        <taxon>Muscomorpha</taxon>
        <taxon>Oestroidea</taxon>
        <taxon>Calliphoridae</taxon>
        <taxon>Luciliinae</taxon>
        <taxon>Lucilia</taxon>
    </lineage>
</organism>